<feature type="repeat" description="WD" evidence="3">
    <location>
        <begin position="489"/>
        <end position="524"/>
    </location>
</feature>
<reference evidence="5" key="2">
    <citation type="submission" date="2021-03" db="UniProtKB">
        <authorList>
            <consortium name="EnsemblPlants"/>
        </authorList>
    </citation>
    <scope>IDENTIFICATION</scope>
</reference>
<evidence type="ECO:0000313" key="6">
    <source>
        <dbReference type="Proteomes" id="UP000596660"/>
    </source>
</evidence>
<feature type="compositionally biased region" description="Low complexity" evidence="4">
    <location>
        <begin position="345"/>
        <end position="363"/>
    </location>
</feature>
<protein>
    <recommendedName>
        <fullName evidence="7">Transcriptional corepressor LEUNIG</fullName>
    </recommendedName>
</protein>
<feature type="region of interest" description="Disordered" evidence="4">
    <location>
        <begin position="1"/>
        <end position="41"/>
    </location>
</feature>
<feature type="repeat" description="WD" evidence="3">
    <location>
        <begin position="650"/>
        <end position="681"/>
    </location>
</feature>
<feature type="region of interest" description="Disordered" evidence="4">
    <location>
        <begin position="86"/>
        <end position="113"/>
    </location>
</feature>
<dbReference type="PANTHER" id="PTHR45093:SF4">
    <property type="entry name" value="LISH DOMAIN-CONTAINING PROTEIN"/>
    <property type="match status" value="1"/>
</dbReference>
<feature type="region of interest" description="Disordered" evidence="4">
    <location>
        <begin position="239"/>
        <end position="379"/>
    </location>
</feature>
<dbReference type="CDD" id="cd00200">
    <property type="entry name" value="WD40"/>
    <property type="match status" value="1"/>
</dbReference>
<evidence type="ECO:0000256" key="1">
    <source>
        <dbReference type="ARBA" id="ARBA00022574"/>
    </source>
</evidence>
<dbReference type="SMART" id="SM00320">
    <property type="entry name" value="WD40"/>
    <property type="match status" value="5"/>
</dbReference>
<sequence>MHVQQQPRRDGGQLMNGNANGITNSDPHMRQPGSASAMAAKMYEDKLKLPIQREASDDMKQRFGDNVGQLLDPNHASMLKSVSIGGQHQGQMHGTPGSMSGNLPQYHSRSPQLPHSIQDIKPEMNPMISARAGGPPGPEGSLMGVPGSNQGGNNLTLKGWPLPMGNFDPLRPGVLPQQKSVNQSPQPMQHIQLQQHLLMQAQQNLASPSSMDLETRRRMILNNNRNVSLGKDGQLNSVGEVVPNVGSPAQAGCPVLPRGDSDMLMKQQQSNNQPKQQNPQNALSSQSPQISNQPDKMGSASMTMDASMPNSFRGNDQAPKGQIGRKRKQQPNSSGPANSSGTANTAGPSPGSAPSTPSAHTPGDVMSMPNLPHNGCSSKPSLVFGSDSVGTLTSAPNQMAEMNRFGDEATLDDNVESFLSHEEVDPRDMGRGMEVSKGYVFKELALIQASTSKVNCCHFSPDGKLLATGGHDKKAVLWFADTQKPKSTLEEHTHMITDVRFSPTKSRLATSSFDRTVRVWDIDNTGYSLRNFTGHSTSVMSLDFHPTKEDLMISNDSNGEIRVWSINNGSCPKVIEGGTVQVRYQPRTGKLLAAVSELVVNIIDMDSYRVVEQLQGHSQKFHSACWDPSGELLACNLELWNMAENKTMTLVAHEGQVTSLATSVSGLVASASHDKCVKLWK</sequence>
<evidence type="ECO:0008006" key="7">
    <source>
        <dbReference type="Google" id="ProtNLM"/>
    </source>
</evidence>
<proteinExistence type="predicted"/>
<dbReference type="InterPro" id="IPR015943">
    <property type="entry name" value="WD40/YVTN_repeat-like_dom_sf"/>
</dbReference>
<feature type="compositionally biased region" description="Polar residues" evidence="4">
    <location>
        <begin position="282"/>
        <end position="314"/>
    </location>
</feature>
<evidence type="ECO:0000256" key="4">
    <source>
        <dbReference type="SAM" id="MobiDB-lite"/>
    </source>
</evidence>
<dbReference type="Pfam" id="PF00400">
    <property type="entry name" value="WD40"/>
    <property type="match status" value="4"/>
</dbReference>
<evidence type="ECO:0000256" key="2">
    <source>
        <dbReference type="ARBA" id="ARBA00022737"/>
    </source>
</evidence>
<dbReference type="EnsemblPlants" id="AUR62033419-RA">
    <property type="protein sequence ID" value="AUR62033419-RA:cds"/>
    <property type="gene ID" value="AUR62033419"/>
</dbReference>
<feature type="repeat" description="WD" evidence="3">
    <location>
        <begin position="532"/>
        <end position="574"/>
    </location>
</feature>
<organism evidence="5 6">
    <name type="scientific">Chenopodium quinoa</name>
    <name type="common">Quinoa</name>
    <dbReference type="NCBI Taxonomy" id="63459"/>
    <lineage>
        <taxon>Eukaryota</taxon>
        <taxon>Viridiplantae</taxon>
        <taxon>Streptophyta</taxon>
        <taxon>Embryophyta</taxon>
        <taxon>Tracheophyta</taxon>
        <taxon>Spermatophyta</taxon>
        <taxon>Magnoliopsida</taxon>
        <taxon>eudicotyledons</taxon>
        <taxon>Gunneridae</taxon>
        <taxon>Pentapetalae</taxon>
        <taxon>Caryophyllales</taxon>
        <taxon>Chenopodiaceae</taxon>
        <taxon>Chenopodioideae</taxon>
        <taxon>Atripliceae</taxon>
        <taxon>Chenopodium</taxon>
    </lineage>
</organism>
<feature type="repeat" description="WD" evidence="3">
    <location>
        <begin position="447"/>
        <end position="488"/>
    </location>
</feature>
<accession>A0A803MQ68</accession>
<dbReference type="PROSITE" id="PS50082">
    <property type="entry name" value="WD_REPEATS_2"/>
    <property type="match status" value="4"/>
</dbReference>
<dbReference type="Gramene" id="AUR62033419-RA">
    <property type="protein sequence ID" value="AUR62033419-RA:cds"/>
    <property type="gene ID" value="AUR62033419"/>
</dbReference>
<keyword evidence="6" id="KW-1185">Reference proteome</keyword>
<feature type="compositionally biased region" description="Polar residues" evidence="4">
    <location>
        <begin position="15"/>
        <end position="26"/>
    </location>
</feature>
<dbReference type="InterPro" id="IPR019775">
    <property type="entry name" value="WD40_repeat_CS"/>
</dbReference>
<evidence type="ECO:0000256" key="3">
    <source>
        <dbReference type="PROSITE-ProRule" id="PRU00221"/>
    </source>
</evidence>
<dbReference type="Proteomes" id="UP000596660">
    <property type="component" value="Unplaced"/>
</dbReference>
<dbReference type="PROSITE" id="PS50294">
    <property type="entry name" value="WD_REPEATS_REGION"/>
    <property type="match status" value="4"/>
</dbReference>
<dbReference type="PROSITE" id="PS00678">
    <property type="entry name" value="WD_REPEATS_1"/>
    <property type="match status" value="1"/>
</dbReference>
<keyword evidence="1 3" id="KW-0853">WD repeat</keyword>
<evidence type="ECO:0000313" key="5">
    <source>
        <dbReference type="EnsemblPlants" id="AUR62033419-RA:cds"/>
    </source>
</evidence>
<feature type="compositionally biased region" description="Low complexity" evidence="4">
    <location>
        <begin position="266"/>
        <end position="281"/>
    </location>
</feature>
<feature type="compositionally biased region" description="Polar residues" evidence="4">
    <location>
        <begin position="330"/>
        <end position="344"/>
    </location>
</feature>
<reference evidence="5" key="1">
    <citation type="journal article" date="2017" name="Nature">
        <title>The genome of Chenopodium quinoa.</title>
        <authorList>
            <person name="Jarvis D.E."/>
            <person name="Ho Y.S."/>
            <person name="Lightfoot D.J."/>
            <person name="Schmoeckel S.M."/>
            <person name="Li B."/>
            <person name="Borm T.J.A."/>
            <person name="Ohyanagi H."/>
            <person name="Mineta K."/>
            <person name="Michell C.T."/>
            <person name="Saber N."/>
            <person name="Kharbatia N.M."/>
            <person name="Rupper R.R."/>
            <person name="Sharp A.R."/>
            <person name="Dally N."/>
            <person name="Boughton B.A."/>
            <person name="Woo Y.H."/>
            <person name="Gao G."/>
            <person name="Schijlen E.G.W.M."/>
            <person name="Guo X."/>
            <person name="Momin A.A."/>
            <person name="Negrao S."/>
            <person name="Al-Babili S."/>
            <person name="Gehring C."/>
            <person name="Roessner U."/>
            <person name="Jung C."/>
            <person name="Murphy K."/>
            <person name="Arold S.T."/>
            <person name="Gojobori T."/>
            <person name="van der Linden C.G."/>
            <person name="van Loo E.N."/>
            <person name="Jellen E.N."/>
            <person name="Maughan P.J."/>
            <person name="Tester M."/>
        </authorList>
    </citation>
    <scope>NUCLEOTIDE SEQUENCE [LARGE SCALE GENOMIC DNA]</scope>
    <source>
        <strain evidence="5">cv. PI 614886</strain>
    </source>
</reference>
<dbReference type="GO" id="GO:0005634">
    <property type="term" value="C:nucleus"/>
    <property type="evidence" value="ECO:0007669"/>
    <property type="project" value="TreeGrafter"/>
</dbReference>
<dbReference type="PANTHER" id="PTHR45093">
    <property type="entry name" value="TRANSCRIPTION ACTIVATOR MSS11"/>
    <property type="match status" value="1"/>
</dbReference>
<dbReference type="InterPro" id="IPR036322">
    <property type="entry name" value="WD40_repeat_dom_sf"/>
</dbReference>
<dbReference type="InterPro" id="IPR001680">
    <property type="entry name" value="WD40_rpt"/>
</dbReference>
<dbReference type="SUPFAM" id="SSF50978">
    <property type="entry name" value="WD40 repeat-like"/>
    <property type="match status" value="1"/>
</dbReference>
<dbReference type="Gene3D" id="2.130.10.10">
    <property type="entry name" value="YVTN repeat-like/Quinoprotein amine dehydrogenase"/>
    <property type="match status" value="2"/>
</dbReference>
<name>A0A803MQ68_CHEQI</name>
<keyword evidence="2" id="KW-0677">Repeat</keyword>
<dbReference type="AlphaFoldDB" id="A0A803MQ68"/>